<feature type="region of interest" description="Disordered" evidence="6">
    <location>
        <begin position="17"/>
        <end position="57"/>
    </location>
</feature>
<evidence type="ECO:0000313" key="8">
    <source>
        <dbReference type="Proteomes" id="UP001237642"/>
    </source>
</evidence>
<gene>
    <name evidence="7" type="ORF">POM88_002021</name>
</gene>
<evidence type="ECO:0000256" key="1">
    <source>
        <dbReference type="ARBA" id="ARBA00004211"/>
    </source>
</evidence>
<sequence length="274" mass="30350">MAGHVVEECKLKVVYVAPPQPPSPVTEGSEEGSSPRASHMDNGNSNNSEVSRSFVDSHDKSSEVELEKLRLLCERIIKREKLKRELVLCSHEILASNREAVALSALTCSSLCPTDVSSESATTSLKGYTNDYKSGNEAIQRSDDITVDSTIAGKRRIKFLVSMDNDQKTDDSSTSQQYHTRVRALISKLSEEKSAALQQGNKLRQELKRGLAFLKENSIIRKLAQILPSQKVQLRSSSEAGALKTSLLDNMNSLKAVVYQRLMHMEEAETLVKQ</sequence>
<keyword evidence="4" id="KW-0472">Membrane</keyword>
<reference evidence="7" key="1">
    <citation type="submission" date="2023-02" db="EMBL/GenBank/DDBJ databases">
        <title>Genome of toxic invasive species Heracleum sosnowskyi carries increased number of genes despite the absence of recent whole-genome duplications.</title>
        <authorList>
            <person name="Schelkunov M."/>
            <person name="Shtratnikova V."/>
            <person name="Makarenko M."/>
            <person name="Klepikova A."/>
            <person name="Omelchenko D."/>
            <person name="Novikova G."/>
            <person name="Obukhova E."/>
            <person name="Bogdanov V."/>
            <person name="Penin A."/>
            <person name="Logacheva M."/>
        </authorList>
    </citation>
    <scope>NUCLEOTIDE SEQUENCE</scope>
    <source>
        <strain evidence="7">Hsosn_3</strain>
        <tissue evidence="7">Leaf</tissue>
    </source>
</reference>
<dbReference type="InterPro" id="IPR016763">
    <property type="entry name" value="VAP"/>
</dbReference>
<keyword evidence="2" id="KW-0812">Transmembrane</keyword>
<comment type="subcellular location">
    <subcellularLocation>
        <location evidence="1">Membrane</location>
        <topology evidence="1">Single-pass type IV membrane protein</topology>
    </subcellularLocation>
</comment>
<dbReference type="EMBL" id="JAUIZM010000001">
    <property type="protein sequence ID" value="KAK1402416.1"/>
    <property type="molecule type" value="Genomic_DNA"/>
</dbReference>
<proteinExistence type="predicted"/>
<dbReference type="PANTHER" id="PTHR10809:SF6">
    <property type="entry name" value="AT11025P-RELATED"/>
    <property type="match status" value="1"/>
</dbReference>
<feature type="compositionally biased region" description="Polar residues" evidence="6">
    <location>
        <begin position="31"/>
        <end position="51"/>
    </location>
</feature>
<accession>A0AAD8JGZ6</accession>
<dbReference type="GO" id="GO:0005886">
    <property type="term" value="C:plasma membrane"/>
    <property type="evidence" value="ECO:0007669"/>
    <property type="project" value="TreeGrafter"/>
</dbReference>
<evidence type="ECO:0000256" key="6">
    <source>
        <dbReference type="SAM" id="MobiDB-lite"/>
    </source>
</evidence>
<feature type="coiled-coil region" evidence="5">
    <location>
        <begin position="186"/>
        <end position="217"/>
    </location>
</feature>
<dbReference type="GO" id="GO:0090158">
    <property type="term" value="P:endoplasmic reticulum membrane organization"/>
    <property type="evidence" value="ECO:0007669"/>
    <property type="project" value="TreeGrafter"/>
</dbReference>
<keyword evidence="8" id="KW-1185">Reference proteome</keyword>
<evidence type="ECO:0000256" key="3">
    <source>
        <dbReference type="ARBA" id="ARBA00022989"/>
    </source>
</evidence>
<dbReference type="Proteomes" id="UP001237642">
    <property type="component" value="Unassembled WGS sequence"/>
</dbReference>
<evidence type="ECO:0000256" key="2">
    <source>
        <dbReference type="ARBA" id="ARBA00022692"/>
    </source>
</evidence>
<reference evidence="7" key="2">
    <citation type="submission" date="2023-05" db="EMBL/GenBank/DDBJ databases">
        <authorList>
            <person name="Schelkunov M.I."/>
        </authorList>
    </citation>
    <scope>NUCLEOTIDE SEQUENCE</scope>
    <source>
        <strain evidence="7">Hsosn_3</strain>
        <tissue evidence="7">Leaf</tissue>
    </source>
</reference>
<protein>
    <submittedName>
        <fullName evidence="7">Uncharacterized protein</fullName>
    </submittedName>
</protein>
<keyword evidence="3" id="KW-1133">Transmembrane helix</keyword>
<dbReference type="AlphaFoldDB" id="A0AAD8JGZ6"/>
<comment type="caution">
    <text evidence="7">The sequence shown here is derived from an EMBL/GenBank/DDBJ whole genome shotgun (WGS) entry which is preliminary data.</text>
</comment>
<evidence type="ECO:0000313" key="7">
    <source>
        <dbReference type="EMBL" id="KAK1402416.1"/>
    </source>
</evidence>
<organism evidence="7 8">
    <name type="scientific">Heracleum sosnowskyi</name>
    <dbReference type="NCBI Taxonomy" id="360622"/>
    <lineage>
        <taxon>Eukaryota</taxon>
        <taxon>Viridiplantae</taxon>
        <taxon>Streptophyta</taxon>
        <taxon>Embryophyta</taxon>
        <taxon>Tracheophyta</taxon>
        <taxon>Spermatophyta</taxon>
        <taxon>Magnoliopsida</taxon>
        <taxon>eudicotyledons</taxon>
        <taxon>Gunneridae</taxon>
        <taxon>Pentapetalae</taxon>
        <taxon>asterids</taxon>
        <taxon>campanulids</taxon>
        <taxon>Apiales</taxon>
        <taxon>Apiaceae</taxon>
        <taxon>Apioideae</taxon>
        <taxon>apioid superclade</taxon>
        <taxon>Tordylieae</taxon>
        <taxon>Tordyliinae</taxon>
        <taxon>Heracleum</taxon>
    </lineage>
</organism>
<keyword evidence="5" id="KW-0175">Coiled coil</keyword>
<evidence type="ECO:0000256" key="5">
    <source>
        <dbReference type="SAM" id="Coils"/>
    </source>
</evidence>
<dbReference type="GO" id="GO:0005789">
    <property type="term" value="C:endoplasmic reticulum membrane"/>
    <property type="evidence" value="ECO:0007669"/>
    <property type="project" value="InterPro"/>
</dbReference>
<dbReference type="PANTHER" id="PTHR10809">
    <property type="entry name" value="VESICLE-ASSOCIATED MEMBRANE PROTEIN-ASSOCIATED PROTEIN"/>
    <property type="match status" value="1"/>
</dbReference>
<dbReference type="GO" id="GO:0061817">
    <property type="term" value="P:endoplasmic reticulum-plasma membrane tethering"/>
    <property type="evidence" value="ECO:0007669"/>
    <property type="project" value="TreeGrafter"/>
</dbReference>
<evidence type="ECO:0000256" key="4">
    <source>
        <dbReference type="ARBA" id="ARBA00023136"/>
    </source>
</evidence>
<name>A0AAD8JGZ6_9APIA</name>